<dbReference type="PROSITE" id="PS50893">
    <property type="entry name" value="ABC_TRANSPORTER_2"/>
    <property type="match status" value="1"/>
</dbReference>
<evidence type="ECO:0000256" key="4">
    <source>
        <dbReference type="ARBA" id="ARBA00022741"/>
    </source>
</evidence>
<comment type="subcellular location">
    <subcellularLocation>
        <location evidence="1">Cell membrane</location>
    </subcellularLocation>
</comment>
<dbReference type="InterPro" id="IPR017871">
    <property type="entry name" value="ABC_transporter-like_CS"/>
</dbReference>
<evidence type="ECO:0000256" key="6">
    <source>
        <dbReference type="ARBA" id="ARBA00022967"/>
    </source>
</evidence>
<name>X0THR3_9ZZZZ</name>
<evidence type="ECO:0000256" key="3">
    <source>
        <dbReference type="ARBA" id="ARBA00022475"/>
    </source>
</evidence>
<dbReference type="Pfam" id="PF00005">
    <property type="entry name" value="ABC_tran"/>
    <property type="match status" value="1"/>
</dbReference>
<proteinExistence type="predicted"/>
<evidence type="ECO:0000313" key="9">
    <source>
        <dbReference type="EMBL" id="GAF87672.1"/>
    </source>
</evidence>
<dbReference type="GO" id="GO:0005524">
    <property type="term" value="F:ATP binding"/>
    <property type="evidence" value="ECO:0007669"/>
    <property type="project" value="UniProtKB-KW"/>
</dbReference>
<dbReference type="InterPro" id="IPR027417">
    <property type="entry name" value="P-loop_NTPase"/>
</dbReference>
<dbReference type="GO" id="GO:0016887">
    <property type="term" value="F:ATP hydrolysis activity"/>
    <property type="evidence" value="ECO:0007669"/>
    <property type="project" value="InterPro"/>
</dbReference>
<comment type="caution">
    <text evidence="9">The sequence shown here is derived from an EMBL/GenBank/DDBJ whole genome shotgun (WGS) entry which is preliminary data.</text>
</comment>
<organism evidence="9">
    <name type="scientific">marine sediment metagenome</name>
    <dbReference type="NCBI Taxonomy" id="412755"/>
    <lineage>
        <taxon>unclassified sequences</taxon>
        <taxon>metagenomes</taxon>
        <taxon>ecological metagenomes</taxon>
    </lineage>
</organism>
<feature type="domain" description="ABC transporter" evidence="8">
    <location>
        <begin position="14"/>
        <end position="235"/>
    </location>
</feature>
<dbReference type="FunFam" id="3.40.50.300:FF:000589">
    <property type="entry name" value="ABC transporter, ATP-binding subunit"/>
    <property type="match status" value="1"/>
</dbReference>
<feature type="non-terminal residue" evidence="9">
    <location>
        <position position="235"/>
    </location>
</feature>
<dbReference type="EMBL" id="BARS01015169">
    <property type="protein sequence ID" value="GAF87672.1"/>
    <property type="molecule type" value="Genomic_DNA"/>
</dbReference>
<dbReference type="InterPro" id="IPR050763">
    <property type="entry name" value="ABC_transporter_ATP-binding"/>
</dbReference>
<dbReference type="InterPro" id="IPR003593">
    <property type="entry name" value="AAA+_ATPase"/>
</dbReference>
<evidence type="ECO:0000256" key="2">
    <source>
        <dbReference type="ARBA" id="ARBA00022448"/>
    </source>
</evidence>
<dbReference type="PANTHER" id="PTHR42711:SF18">
    <property type="entry name" value="ABC TRANSPORTER, ATP-BINDING PROTEIN"/>
    <property type="match status" value="1"/>
</dbReference>
<keyword evidence="3" id="KW-1003">Cell membrane</keyword>
<keyword evidence="4" id="KW-0547">Nucleotide-binding</keyword>
<gene>
    <name evidence="9" type="ORF">S01H1_25162</name>
</gene>
<dbReference type="SUPFAM" id="SSF52540">
    <property type="entry name" value="P-loop containing nucleoside triphosphate hydrolases"/>
    <property type="match status" value="1"/>
</dbReference>
<keyword evidence="6" id="KW-1278">Translocase</keyword>
<evidence type="ECO:0000256" key="7">
    <source>
        <dbReference type="ARBA" id="ARBA00023136"/>
    </source>
</evidence>
<keyword evidence="7" id="KW-0472">Membrane</keyword>
<dbReference type="PANTHER" id="PTHR42711">
    <property type="entry name" value="ABC TRANSPORTER ATP-BINDING PROTEIN"/>
    <property type="match status" value="1"/>
</dbReference>
<evidence type="ECO:0000256" key="1">
    <source>
        <dbReference type="ARBA" id="ARBA00004236"/>
    </source>
</evidence>
<evidence type="ECO:0000259" key="8">
    <source>
        <dbReference type="PROSITE" id="PS50893"/>
    </source>
</evidence>
<accession>X0THR3</accession>
<keyword evidence="5" id="KW-0067">ATP-binding</keyword>
<dbReference type="PROSITE" id="PS00211">
    <property type="entry name" value="ABC_TRANSPORTER_1"/>
    <property type="match status" value="1"/>
</dbReference>
<dbReference type="SMART" id="SM00382">
    <property type="entry name" value="AAA"/>
    <property type="match status" value="1"/>
</dbReference>
<protein>
    <recommendedName>
        <fullName evidence="8">ABC transporter domain-containing protein</fullName>
    </recommendedName>
</protein>
<evidence type="ECO:0000256" key="5">
    <source>
        <dbReference type="ARBA" id="ARBA00022840"/>
    </source>
</evidence>
<dbReference type="InterPro" id="IPR003439">
    <property type="entry name" value="ABC_transporter-like_ATP-bd"/>
</dbReference>
<dbReference type="GO" id="GO:0005886">
    <property type="term" value="C:plasma membrane"/>
    <property type="evidence" value="ECO:0007669"/>
    <property type="project" value="UniProtKB-SubCell"/>
</dbReference>
<dbReference type="Gene3D" id="3.40.50.300">
    <property type="entry name" value="P-loop containing nucleotide triphosphate hydrolases"/>
    <property type="match status" value="1"/>
</dbReference>
<keyword evidence="2" id="KW-0813">Transport</keyword>
<reference evidence="9" key="1">
    <citation type="journal article" date="2014" name="Front. Microbiol.">
        <title>High frequency of phylogenetically diverse reductive dehalogenase-homologous genes in deep subseafloor sedimentary metagenomes.</title>
        <authorList>
            <person name="Kawai M."/>
            <person name="Futagami T."/>
            <person name="Toyoda A."/>
            <person name="Takaki Y."/>
            <person name="Nishi S."/>
            <person name="Hori S."/>
            <person name="Arai W."/>
            <person name="Tsubouchi T."/>
            <person name="Morono Y."/>
            <person name="Uchiyama I."/>
            <person name="Ito T."/>
            <person name="Fujiyama A."/>
            <person name="Inagaki F."/>
            <person name="Takami H."/>
        </authorList>
    </citation>
    <scope>NUCLEOTIDE SEQUENCE</scope>
    <source>
        <strain evidence="9">Expedition CK06-06</strain>
    </source>
</reference>
<dbReference type="AlphaFoldDB" id="X0THR3"/>
<sequence length="235" mass="26139">MQIMPGDIMSTDSIMVDNIKYNYGDIQAVKGISFTVKEGEIFGFLGPNGAGKSTTINMLTGQLYPKKGRITVLGLDVIKKSGEVQAQIGICFERTNLYEQMSAIENLKLFADLYGVKKFDVDDLLATVDLKGRGKDRVSSFSKGMKQRLMVARSLINKPKILFLDEPTEGLDPTSADNIRNVILKERQRGATVFLTTHDMLEADKLSDRVAFIDDGEIIALDTPYNLKQKYGKRS</sequence>